<protein>
    <submittedName>
        <fullName evidence="1">Uncharacterized protein</fullName>
    </submittedName>
</protein>
<dbReference type="EMBL" id="JAGKQM010000003">
    <property type="protein sequence ID" value="KAH0933569.1"/>
    <property type="molecule type" value="Genomic_DNA"/>
</dbReference>
<evidence type="ECO:0000313" key="2">
    <source>
        <dbReference type="Proteomes" id="UP000824890"/>
    </source>
</evidence>
<dbReference type="Proteomes" id="UP000824890">
    <property type="component" value="Unassembled WGS sequence"/>
</dbReference>
<reference evidence="1 2" key="1">
    <citation type="submission" date="2021-05" db="EMBL/GenBank/DDBJ databases">
        <title>Genome Assembly of Synthetic Allotetraploid Brassica napus Reveals Homoeologous Exchanges between Subgenomes.</title>
        <authorList>
            <person name="Davis J.T."/>
        </authorList>
    </citation>
    <scope>NUCLEOTIDE SEQUENCE [LARGE SCALE GENOMIC DNA]</scope>
    <source>
        <strain evidence="2">cv. Da-Ae</strain>
        <tissue evidence="1">Seedling</tissue>
    </source>
</reference>
<sequence length="118" mass="12607">MAIKVKDILERVKLISLNQGGAYFNTQGQDSSVILRVKEDHDGAGASGSSVSAINLAVFELRLRDGAEMAKGNKNSEKVVTLACQHFACSTVFDSSSLTRLLSKPMKGHKGVTNPTTI</sequence>
<gene>
    <name evidence="1" type="ORF">HID58_010686</name>
</gene>
<accession>A0ABQ8DWA4</accession>
<proteinExistence type="predicted"/>
<evidence type="ECO:0000313" key="1">
    <source>
        <dbReference type="EMBL" id="KAH0933569.1"/>
    </source>
</evidence>
<comment type="caution">
    <text evidence="1">The sequence shown here is derived from an EMBL/GenBank/DDBJ whole genome shotgun (WGS) entry which is preliminary data.</text>
</comment>
<organism evidence="1 2">
    <name type="scientific">Brassica napus</name>
    <name type="common">Rape</name>
    <dbReference type="NCBI Taxonomy" id="3708"/>
    <lineage>
        <taxon>Eukaryota</taxon>
        <taxon>Viridiplantae</taxon>
        <taxon>Streptophyta</taxon>
        <taxon>Embryophyta</taxon>
        <taxon>Tracheophyta</taxon>
        <taxon>Spermatophyta</taxon>
        <taxon>Magnoliopsida</taxon>
        <taxon>eudicotyledons</taxon>
        <taxon>Gunneridae</taxon>
        <taxon>Pentapetalae</taxon>
        <taxon>rosids</taxon>
        <taxon>malvids</taxon>
        <taxon>Brassicales</taxon>
        <taxon>Brassicaceae</taxon>
        <taxon>Brassiceae</taxon>
        <taxon>Brassica</taxon>
    </lineage>
</organism>
<name>A0ABQ8DWA4_BRANA</name>
<keyword evidence="2" id="KW-1185">Reference proteome</keyword>